<keyword evidence="10 14" id="KW-0573">Peptidoglycan synthesis</keyword>
<dbReference type="PANTHER" id="PTHR30627:SF2">
    <property type="entry name" value="PEPTIDOGLYCAN D,D-TRANSPEPTIDASE MRDA"/>
    <property type="match status" value="1"/>
</dbReference>
<dbReference type="Gene3D" id="3.30.1390.30">
    <property type="entry name" value="Penicillin-binding protein 2a, domain 3"/>
    <property type="match status" value="1"/>
</dbReference>
<feature type="active site" description="Acyl-ester intermediate" evidence="14">
    <location>
        <position position="330"/>
    </location>
</feature>
<evidence type="ECO:0000256" key="11">
    <source>
        <dbReference type="ARBA" id="ARBA00022989"/>
    </source>
</evidence>
<keyword evidence="5 14" id="KW-0121">Carboxypeptidase</keyword>
<evidence type="ECO:0000256" key="3">
    <source>
        <dbReference type="ARBA" id="ARBA00022475"/>
    </source>
</evidence>
<evidence type="ECO:0000256" key="13">
    <source>
        <dbReference type="ARBA" id="ARBA00023316"/>
    </source>
</evidence>
<keyword evidence="11 14" id="KW-1133">Transmembrane helix</keyword>
<evidence type="ECO:0000259" key="15">
    <source>
        <dbReference type="Pfam" id="PF00905"/>
    </source>
</evidence>
<evidence type="ECO:0000256" key="7">
    <source>
        <dbReference type="ARBA" id="ARBA00022692"/>
    </source>
</evidence>
<comment type="subcellular location">
    <subcellularLocation>
        <location evidence="2">Cell membrane</location>
    </subcellularLocation>
    <subcellularLocation>
        <location evidence="1">Membrane</location>
        <topology evidence="1">Single-pass membrane protein</topology>
    </subcellularLocation>
</comment>
<reference evidence="18" key="1">
    <citation type="journal article" date="2019" name="Int. J. Syst. Evol. Microbiol.">
        <title>The Global Catalogue of Microorganisms (GCM) 10K type strain sequencing project: providing services to taxonomists for standard genome sequencing and annotation.</title>
        <authorList>
            <consortium name="The Broad Institute Genomics Platform"/>
            <consortium name="The Broad Institute Genome Sequencing Center for Infectious Disease"/>
            <person name="Wu L."/>
            <person name="Ma J."/>
        </authorList>
    </citation>
    <scope>NUCLEOTIDE SEQUENCE [LARGE SCALE GENOMIC DNA]</scope>
    <source>
        <strain evidence="18">CGMCC 1.13574</strain>
    </source>
</reference>
<keyword evidence="3 14" id="KW-1003">Cell membrane</keyword>
<dbReference type="InterPro" id="IPR005311">
    <property type="entry name" value="PBP_dimer"/>
</dbReference>
<accession>A0ABV9NLN1</accession>
<dbReference type="SUPFAM" id="SSF56601">
    <property type="entry name" value="beta-lactamase/transpeptidase-like"/>
    <property type="match status" value="1"/>
</dbReference>
<evidence type="ECO:0000313" key="18">
    <source>
        <dbReference type="Proteomes" id="UP001595892"/>
    </source>
</evidence>
<dbReference type="EMBL" id="JBHSGG010000039">
    <property type="protein sequence ID" value="MFC4729196.1"/>
    <property type="molecule type" value="Genomic_DNA"/>
</dbReference>
<comment type="function">
    <text evidence="14">Catalyzes cross-linking of the peptidoglycan cell wall.</text>
</comment>
<evidence type="ECO:0000256" key="6">
    <source>
        <dbReference type="ARBA" id="ARBA00022670"/>
    </source>
</evidence>
<evidence type="ECO:0000256" key="5">
    <source>
        <dbReference type="ARBA" id="ARBA00022645"/>
    </source>
</evidence>
<keyword evidence="18" id="KW-1185">Reference proteome</keyword>
<dbReference type="InterPro" id="IPR036138">
    <property type="entry name" value="PBP_dimer_sf"/>
</dbReference>
<evidence type="ECO:0000259" key="16">
    <source>
        <dbReference type="Pfam" id="PF03717"/>
    </source>
</evidence>
<dbReference type="InterPro" id="IPR050515">
    <property type="entry name" value="Beta-lactam/transpept"/>
</dbReference>
<dbReference type="Gene3D" id="3.40.710.10">
    <property type="entry name" value="DD-peptidase/beta-lactamase superfamily"/>
    <property type="match status" value="1"/>
</dbReference>
<name>A0ABV9NLN1_9GAMM</name>
<keyword evidence="4 14" id="KW-0997">Cell inner membrane</keyword>
<keyword evidence="7 14" id="KW-0812">Transmembrane</keyword>
<dbReference type="NCBIfam" id="TIGR03423">
    <property type="entry name" value="pbp2_mrdA"/>
    <property type="match status" value="1"/>
</dbReference>
<evidence type="ECO:0000256" key="14">
    <source>
        <dbReference type="HAMAP-Rule" id="MF_02081"/>
    </source>
</evidence>
<feature type="domain" description="Penicillin-binding protein dimerisation" evidence="16">
    <location>
        <begin position="69"/>
        <end position="239"/>
    </location>
</feature>
<dbReference type="Gene3D" id="3.90.1310.10">
    <property type="entry name" value="Penicillin-binding protein 2a (Domain 2)"/>
    <property type="match status" value="1"/>
</dbReference>
<keyword evidence="12 14" id="KW-0472">Membrane</keyword>
<dbReference type="SUPFAM" id="SSF56519">
    <property type="entry name" value="Penicillin binding protein dimerisation domain"/>
    <property type="match status" value="1"/>
</dbReference>
<comment type="caution">
    <text evidence="17">The sequence shown here is derived from an EMBL/GenBank/DDBJ whole genome shotgun (WGS) entry which is preliminary data.</text>
</comment>
<evidence type="ECO:0000256" key="9">
    <source>
        <dbReference type="ARBA" id="ARBA00022960"/>
    </source>
</evidence>
<protein>
    <recommendedName>
        <fullName evidence="14">Peptidoglycan D,D-transpeptidase MrdA</fullName>
        <ecNumber evidence="14">3.4.16.4</ecNumber>
    </recommendedName>
    <alternativeName>
        <fullName evidence="14">Penicillin-binding protein 2</fullName>
        <shortName evidence="14">PBP-2</shortName>
    </alternativeName>
</protein>
<comment type="pathway">
    <text evidence="14">Cell wall biogenesis; peptidoglycan biosynthesis.</text>
</comment>
<dbReference type="Proteomes" id="UP001595892">
    <property type="component" value="Unassembled WGS sequence"/>
</dbReference>
<keyword evidence="9 14" id="KW-0133">Cell shape</keyword>
<dbReference type="Pfam" id="PF00905">
    <property type="entry name" value="Transpeptidase"/>
    <property type="match status" value="1"/>
</dbReference>
<dbReference type="GO" id="GO:0009002">
    <property type="term" value="F:serine-type D-Ala-D-Ala carboxypeptidase activity"/>
    <property type="evidence" value="ECO:0007669"/>
    <property type="project" value="UniProtKB-EC"/>
</dbReference>
<keyword evidence="13 14" id="KW-0961">Cell wall biogenesis/degradation</keyword>
<feature type="domain" description="Penicillin-binding protein transpeptidase" evidence="15">
    <location>
        <begin position="271"/>
        <end position="610"/>
    </location>
</feature>
<keyword evidence="6 14" id="KW-0645">Protease</keyword>
<keyword evidence="8 14" id="KW-0378">Hydrolase</keyword>
<evidence type="ECO:0000256" key="1">
    <source>
        <dbReference type="ARBA" id="ARBA00004167"/>
    </source>
</evidence>
<evidence type="ECO:0000256" key="12">
    <source>
        <dbReference type="ARBA" id="ARBA00023136"/>
    </source>
</evidence>
<comment type="catalytic activity">
    <reaction evidence="14">
        <text>Preferential cleavage: (Ac)2-L-Lys-D-Ala-|-D-Ala. Also transpeptidation of peptidyl-alanyl moieties that are N-acyl substituents of D-alanine.</text>
        <dbReference type="EC" id="3.4.16.4"/>
    </reaction>
</comment>
<evidence type="ECO:0000256" key="4">
    <source>
        <dbReference type="ARBA" id="ARBA00022519"/>
    </source>
</evidence>
<dbReference type="InterPro" id="IPR001460">
    <property type="entry name" value="PCN-bd_Tpept"/>
</dbReference>
<evidence type="ECO:0000256" key="10">
    <source>
        <dbReference type="ARBA" id="ARBA00022984"/>
    </source>
</evidence>
<dbReference type="HAMAP" id="MF_02081">
    <property type="entry name" value="MrdA_transpept"/>
    <property type="match status" value="1"/>
</dbReference>
<evidence type="ECO:0000256" key="2">
    <source>
        <dbReference type="ARBA" id="ARBA00004236"/>
    </source>
</evidence>
<evidence type="ECO:0000313" key="17">
    <source>
        <dbReference type="EMBL" id="MFC4729196.1"/>
    </source>
</evidence>
<gene>
    <name evidence="14 17" type="primary">mrdA</name>
    <name evidence="17" type="ORF">ACFO3Q_13560</name>
</gene>
<dbReference type="PANTHER" id="PTHR30627">
    <property type="entry name" value="PEPTIDOGLYCAN D,D-TRANSPEPTIDASE"/>
    <property type="match status" value="1"/>
</dbReference>
<dbReference type="Pfam" id="PF03717">
    <property type="entry name" value="PBP_dimer"/>
    <property type="match status" value="1"/>
</dbReference>
<sequence length="636" mass="69530">MARARRSRPTLKNHRLEAEQFRRRALLAFLGIFAGTVLLAAGYFQLQVVRHDEYATRSESNRIKPRPVVPARGLIYDRAGRLLADNVPAWRLEITPEQVPDMQALLDDLRTVVAVDDGDIARFENERRANPRFRPLPLKLRLSEAEVARLAVDRHRFPGVEVVPYLTRRYPYGPLMAHVVGYVGRLDADDLRNLGDARFSALSHIGKTGVERYYEERLRGEIGYEYVETNAGGRVLRTIRRTPAVPGADLHLSVDVELQQAMVDAFEGQHGAAVAVDPRTGEILGMVSLPSYDTNLFVGGISFADFKALNEDVSRPLFNRVVLGGFAPGSTIKPFMGLAGLEYGLRRPQDTTFSSGAFRLPNVSREYRDWRRGGHGHVNLTESLAQSVNTYYFKLAVDLGIDRIETFMSEVGFGQRTGIDLSGEAVGVLPSRGWKRGRMGQEWYPGDTVNVGIGQGFWVVTPLQLAQGIAMLADNGTRRRLHLLRASRAGFDAPLVEEPQAPPVVVSASPANIDAVRDGLVAVMHGPTGTARAAAQGAPYRMAGKTGTAQLVTRRGTASLDPRSLPYHLRHQALFVGYAPAEDPTIAIAVVVEQGGSGSGAAAPVARRIFDAWVLRGEGRDADAIPLAQRAGGAAR</sequence>
<evidence type="ECO:0000256" key="8">
    <source>
        <dbReference type="ARBA" id="ARBA00022801"/>
    </source>
</evidence>
<dbReference type="InterPro" id="IPR017790">
    <property type="entry name" value="Penicillin-binding_protein_2"/>
</dbReference>
<proteinExistence type="inferred from homology"/>
<organism evidence="17 18">
    <name type="scientific">Coralloluteibacterium thermophilum</name>
    <dbReference type="NCBI Taxonomy" id="2707049"/>
    <lineage>
        <taxon>Bacteria</taxon>
        <taxon>Pseudomonadati</taxon>
        <taxon>Pseudomonadota</taxon>
        <taxon>Gammaproteobacteria</taxon>
        <taxon>Lysobacterales</taxon>
        <taxon>Lysobacteraceae</taxon>
        <taxon>Coralloluteibacterium</taxon>
    </lineage>
</organism>
<dbReference type="EC" id="3.4.16.4" evidence="14"/>
<comment type="caution">
    <text evidence="14">Lacks conserved residue(s) required for the propagation of feature annotation.</text>
</comment>
<dbReference type="RefSeq" id="WP_377005269.1">
    <property type="nucleotide sequence ID" value="NZ_JBHSGG010000039.1"/>
</dbReference>
<comment type="similarity">
    <text evidence="14">Belongs to the transpeptidase family. MrdA subfamily.</text>
</comment>
<dbReference type="InterPro" id="IPR012338">
    <property type="entry name" value="Beta-lactam/transpept-like"/>
</dbReference>